<reference evidence="3" key="1">
    <citation type="journal article" date="2019" name="Int. J. Syst. Evol. Microbiol.">
        <title>The Global Catalogue of Microorganisms (GCM) 10K type strain sequencing project: providing services to taxonomists for standard genome sequencing and annotation.</title>
        <authorList>
            <consortium name="The Broad Institute Genomics Platform"/>
            <consortium name="The Broad Institute Genome Sequencing Center for Infectious Disease"/>
            <person name="Wu L."/>
            <person name="Ma J."/>
        </authorList>
    </citation>
    <scope>NUCLEOTIDE SEQUENCE [LARGE SCALE GENOMIC DNA]</scope>
    <source>
        <strain evidence="3">JCM 4816</strain>
    </source>
</reference>
<dbReference type="InterPro" id="IPR039374">
    <property type="entry name" value="SIP_fam"/>
</dbReference>
<dbReference type="Proteomes" id="UP001501455">
    <property type="component" value="Unassembled WGS sequence"/>
</dbReference>
<protein>
    <recommendedName>
        <fullName evidence="1">Siderophore-interacting FAD-binding domain-containing protein</fullName>
    </recommendedName>
</protein>
<evidence type="ECO:0000313" key="3">
    <source>
        <dbReference type="Proteomes" id="UP001501455"/>
    </source>
</evidence>
<dbReference type="Pfam" id="PF08021">
    <property type="entry name" value="FAD_binding_9"/>
    <property type="match status" value="1"/>
</dbReference>
<organism evidence="2 3">
    <name type="scientific">Streptomyces prasinosporus</name>
    <dbReference type="NCBI Taxonomy" id="68256"/>
    <lineage>
        <taxon>Bacteria</taxon>
        <taxon>Bacillati</taxon>
        <taxon>Actinomycetota</taxon>
        <taxon>Actinomycetes</taxon>
        <taxon>Kitasatosporales</taxon>
        <taxon>Streptomycetaceae</taxon>
        <taxon>Streptomyces</taxon>
        <taxon>Streptomyces albogriseolus group</taxon>
    </lineage>
</organism>
<feature type="domain" description="Siderophore-interacting FAD-binding" evidence="1">
    <location>
        <begin position="1"/>
        <end position="62"/>
    </location>
</feature>
<dbReference type="EMBL" id="BAAAXF010000036">
    <property type="protein sequence ID" value="GAA3498251.1"/>
    <property type="molecule type" value="Genomic_DNA"/>
</dbReference>
<dbReference type="Gene3D" id="2.40.30.10">
    <property type="entry name" value="Translation factors"/>
    <property type="match status" value="1"/>
</dbReference>
<dbReference type="InterPro" id="IPR013113">
    <property type="entry name" value="SIP_FAD-bd"/>
</dbReference>
<evidence type="ECO:0000259" key="1">
    <source>
        <dbReference type="Pfam" id="PF08021"/>
    </source>
</evidence>
<sequence>MRSHTLRGLRADADGRTGEIDVDFVPHGVAEEAGASVAAGPASRRAARAAAGDRVLPPGPAAAGNRAIRFRPPEDTDLVLLRADETAPPATAAVLEPASAGSTAAA</sequence>
<keyword evidence="3" id="KW-1185">Reference proteome</keyword>
<accession>A0ABP6TVU7</accession>
<proteinExistence type="predicted"/>
<name>A0ABP6TVU7_9ACTN</name>
<comment type="caution">
    <text evidence="2">The sequence shown here is derived from an EMBL/GenBank/DDBJ whole genome shotgun (WGS) entry which is preliminary data.</text>
</comment>
<dbReference type="PANTHER" id="PTHR30157:SF0">
    <property type="entry name" value="NADPH-DEPENDENT FERRIC-CHELATE REDUCTASE"/>
    <property type="match status" value="1"/>
</dbReference>
<dbReference type="PANTHER" id="PTHR30157">
    <property type="entry name" value="FERRIC REDUCTASE, NADPH-DEPENDENT"/>
    <property type="match status" value="1"/>
</dbReference>
<gene>
    <name evidence="2" type="ORF">GCM10019016_053540</name>
</gene>
<evidence type="ECO:0000313" key="2">
    <source>
        <dbReference type="EMBL" id="GAA3498251.1"/>
    </source>
</evidence>